<feature type="compositionally biased region" description="Pro residues" evidence="1">
    <location>
        <begin position="62"/>
        <end position="75"/>
    </location>
</feature>
<evidence type="ECO:0000313" key="3">
    <source>
        <dbReference type="EMBL" id="MCB2409142.1"/>
    </source>
</evidence>
<organism evidence="3 4">
    <name type="scientific">Hymenobacter lucidus</name>
    <dbReference type="NCBI Taxonomy" id="2880930"/>
    <lineage>
        <taxon>Bacteria</taxon>
        <taxon>Pseudomonadati</taxon>
        <taxon>Bacteroidota</taxon>
        <taxon>Cytophagia</taxon>
        <taxon>Cytophagales</taxon>
        <taxon>Hymenobacteraceae</taxon>
        <taxon>Hymenobacter</taxon>
    </lineage>
</organism>
<dbReference type="EMBL" id="JAJADR010000004">
    <property type="protein sequence ID" value="MCB2409142.1"/>
    <property type="molecule type" value="Genomic_DNA"/>
</dbReference>
<evidence type="ECO:0000256" key="1">
    <source>
        <dbReference type="SAM" id="MobiDB-lite"/>
    </source>
</evidence>
<dbReference type="SUPFAM" id="SSF47413">
    <property type="entry name" value="lambda repressor-like DNA-binding domains"/>
    <property type="match status" value="1"/>
</dbReference>
<feature type="region of interest" description="Disordered" evidence="1">
    <location>
        <begin position="61"/>
        <end position="80"/>
    </location>
</feature>
<comment type="caution">
    <text evidence="3">The sequence shown here is derived from an EMBL/GenBank/DDBJ whole genome shotgun (WGS) entry which is preliminary data.</text>
</comment>
<reference evidence="3" key="1">
    <citation type="submission" date="2021-10" db="EMBL/GenBank/DDBJ databases">
        <authorList>
            <person name="Dean J.D."/>
            <person name="Kim M.K."/>
            <person name="Newey C.N."/>
            <person name="Stoker T.S."/>
            <person name="Thompson D.W."/>
            <person name="Grose J.H."/>
        </authorList>
    </citation>
    <scope>NUCLEOTIDE SEQUENCE</scope>
    <source>
        <strain evidence="3">BT178</strain>
    </source>
</reference>
<dbReference type="InterPro" id="IPR001387">
    <property type="entry name" value="Cro/C1-type_HTH"/>
</dbReference>
<keyword evidence="4" id="KW-1185">Reference proteome</keyword>
<name>A0ABS8AVI2_9BACT</name>
<proteinExistence type="predicted"/>
<gene>
    <name evidence="3" type="ORF">LGH74_14220</name>
</gene>
<dbReference type="PROSITE" id="PS50943">
    <property type="entry name" value="HTH_CROC1"/>
    <property type="match status" value="1"/>
</dbReference>
<sequence>MPRRSIFSSSLSSIVRAHFSLTQAELARFLDVSRSLVSEVEAGRRDFADAPRHKLWVLARYLPPPDGQGPTPPPFATSTDPDLPEALATDLPGSIDQESIETRLRRCRFYAVKLRFQLGQLKRPTQNHARRLWALEVLRTALAPHDPMMSTSSRMTFMGATPDPVEDLLWLERLTKDTSTTPPPLTTTERFLLFAKLRGLEAEIKALEEI</sequence>
<feature type="domain" description="HTH cro/C1-type" evidence="2">
    <location>
        <begin position="16"/>
        <end position="45"/>
    </location>
</feature>
<evidence type="ECO:0000313" key="4">
    <source>
        <dbReference type="Proteomes" id="UP001165296"/>
    </source>
</evidence>
<evidence type="ECO:0000259" key="2">
    <source>
        <dbReference type="PROSITE" id="PS50943"/>
    </source>
</evidence>
<dbReference type="CDD" id="cd00093">
    <property type="entry name" value="HTH_XRE"/>
    <property type="match status" value="1"/>
</dbReference>
<protein>
    <recommendedName>
        <fullName evidence="2">HTH cro/C1-type domain-containing protein</fullName>
    </recommendedName>
</protein>
<dbReference type="InterPro" id="IPR010982">
    <property type="entry name" value="Lambda_DNA-bd_dom_sf"/>
</dbReference>
<accession>A0ABS8AVI2</accession>
<dbReference type="Gene3D" id="1.10.260.40">
    <property type="entry name" value="lambda repressor-like DNA-binding domains"/>
    <property type="match status" value="1"/>
</dbReference>
<dbReference type="Proteomes" id="UP001165296">
    <property type="component" value="Unassembled WGS sequence"/>
</dbReference>